<feature type="region of interest" description="Disordered" evidence="1">
    <location>
        <begin position="1"/>
        <end position="29"/>
    </location>
</feature>
<evidence type="ECO:0000313" key="2">
    <source>
        <dbReference type="EMBL" id="QLY29096.1"/>
    </source>
</evidence>
<dbReference type="AlphaFoldDB" id="A0A7D6VFS1"/>
<evidence type="ECO:0000313" key="3">
    <source>
        <dbReference type="Proteomes" id="UP000515512"/>
    </source>
</evidence>
<dbReference type="Proteomes" id="UP000515512">
    <property type="component" value="Chromosome"/>
</dbReference>
<protein>
    <submittedName>
        <fullName evidence="2">Uncharacterized protein</fullName>
    </submittedName>
</protein>
<dbReference type="EMBL" id="CP059399">
    <property type="protein sequence ID" value="QLY29096.1"/>
    <property type="molecule type" value="Genomic_DNA"/>
</dbReference>
<accession>A0A7D6VFS1</accession>
<reference evidence="2 3" key="1">
    <citation type="submission" date="2020-07" db="EMBL/GenBank/DDBJ databases">
        <authorList>
            <person name="Zhuang K."/>
            <person name="Ran Y."/>
        </authorList>
    </citation>
    <scope>NUCLEOTIDE SEQUENCE [LARGE SCALE GENOMIC DNA]</scope>
    <source>
        <strain evidence="2 3">WCH-YHL-001</strain>
    </source>
</reference>
<organism evidence="2 3">
    <name type="scientific">Nocardia huaxiensis</name>
    <dbReference type="NCBI Taxonomy" id="2755382"/>
    <lineage>
        <taxon>Bacteria</taxon>
        <taxon>Bacillati</taxon>
        <taxon>Actinomycetota</taxon>
        <taxon>Actinomycetes</taxon>
        <taxon>Mycobacteriales</taxon>
        <taxon>Nocardiaceae</taxon>
        <taxon>Nocardia</taxon>
    </lineage>
</organism>
<proteinExistence type="predicted"/>
<evidence type="ECO:0000256" key="1">
    <source>
        <dbReference type="SAM" id="MobiDB-lite"/>
    </source>
</evidence>
<keyword evidence="3" id="KW-1185">Reference proteome</keyword>
<name>A0A7D6VFS1_9NOCA</name>
<gene>
    <name evidence="2" type="ORF">H0264_27870</name>
</gene>
<sequence>MRRLGGTIELGTARGERARRTARGTMSRRVTRGSAAALLAAAMLTGATGFAAAQEPAAPATPAPVSPVSPAAPAPAPVAATTQVILTTLPNAWQSRLDLKPVLEVLSDGTAVKRADGGPQEVTGTVPSAVLATAAADIRALAAADMGTPSVTDQGAMILDFMPAPPDQEVHLIVYAPEFTEGLTDEQLAARAKFAELYNRLLTAFIPA</sequence>
<dbReference type="RefSeq" id="WP_181580301.1">
    <property type="nucleotide sequence ID" value="NZ_CP059399.1"/>
</dbReference>
<dbReference type="KEGG" id="nhu:H0264_27870"/>